<evidence type="ECO:0000313" key="10">
    <source>
        <dbReference type="Proteomes" id="UP000019028"/>
    </source>
</evidence>
<evidence type="ECO:0000259" key="8">
    <source>
        <dbReference type="Pfam" id="PF01557"/>
    </source>
</evidence>
<keyword evidence="2" id="KW-0479">Metal-binding</keyword>
<evidence type="ECO:0000256" key="6">
    <source>
        <dbReference type="ARBA" id="ARBA00060569"/>
    </source>
</evidence>
<dbReference type="Gene3D" id="3.90.850.10">
    <property type="entry name" value="Fumarylacetoacetase-like, C-terminal domain"/>
    <property type="match status" value="1"/>
</dbReference>
<dbReference type="GO" id="GO:0018800">
    <property type="term" value="F:5-oxopent-3-ene-1,2,5-tricarboxylate decarboxylase activity"/>
    <property type="evidence" value="ECO:0007669"/>
    <property type="project" value="UniProtKB-EC"/>
</dbReference>
<dbReference type="FunFam" id="3.90.850.10:FF:000002">
    <property type="entry name" value="2-hydroxyhepta-2,4-diene-1,7-dioate isomerase"/>
    <property type="match status" value="1"/>
</dbReference>
<dbReference type="GO" id="GO:0046872">
    <property type="term" value="F:metal ion binding"/>
    <property type="evidence" value="ECO:0007669"/>
    <property type="project" value="UniProtKB-KW"/>
</dbReference>
<accession>W0HYH2</accession>
<dbReference type="InterPro" id="IPR036663">
    <property type="entry name" value="Fumarylacetoacetase_C_sf"/>
</dbReference>
<comment type="pathway">
    <text evidence="7">Aromatic compound metabolism; 4-hydroxyphenylacetate degradation; pyruvate and succinate semialdehyde from 4-hydroxyphenylacetate: step 5/7.</text>
</comment>
<evidence type="ECO:0000256" key="2">
    <source>
        <dbReference type="ARBA" id="ARBA00022723"/>
    </source>
</evidence>
<dbReference type="Pfam" id="PF01557">
    <property type="entry name" value="FAA_hydrolase"/>
    <property type="match status" value="1"/>
</dbReference>
<evidence type="ECO:0000256" key="5">
    <source>
        <dbReference type="ARBA" id="ARBA00057150"/>
    </source>
</evidence>
<dbReference type="InterPro" id="IPR051121">
    <property type="entry name" value="FAH"/>
</dbReference>
<dbReference type="KEGG" id="sod:Sant_2151"/>
<evidence type="ECO:0000256" key="3">
    <source>
        <dbReference type="ARBA" id="ARBA00051258"/>
    </source>
</evidence>
<feature type="domain" description="Fumarylacetoacetase-like C-terminal" evidence="8">
    <location>
        <begin position="72"/>
        <end position="275"/>
    </location>
</feature>
<sequence>MKLVRWGEPGHEKPGVLDEEQQIRDVSGIVDDWHGQGLSDDSLQRLRSLSWSGLPQVSPGTRLGPCVARPGKIVCVGLNYRDHAHEAGMALPQEPILFLKVTSAITGPQDPIEIPPGASKVDWEVELGVVIGRHARYLTQAQALDYVAGYCVLNDISERAWQIERGGQWDKGKCADTFAPLGPYLVTRDDIIDAQNLALWLEVDGVRRQESNTGEMIFGVAQLVAYISQFMSLQPGDIIATGTPAGVGMGFTPPVYLRPGQTLRLGIDGLGEQCNVTVAAPPTGTSV</sequence>
<comment type="function">
    <text evidence="5">Decarboxylates OPET (5-oxo-pent-3-ene-1,2,5-tricarboxylic acid) into HHDD (2-hydroxy-hept-2,4-diene-1,7-dioate) and isomerizes it to OHED (2-oxo-hept-3-ene-1,7-dioate).</text>
</comment>
<dbReference type="PANTHER" id="PTHR42796:SF4">
    <property type="entry name" value="FUMARYLACETOACETATE HYDROLASE DOMAIN-CONTAINING PROTEIN 2A"/>
    <property type="match status" value="1"/>
</dbReference>
<dbReference type="AlphaFoldDB" id="W0HYH2"/>
<dbReference type="InterPro" id="IPR011234">
    <property type="entry name" value="Fumarylacetoacetase-like_C"/>
</dbReference>
<evidence type="ECO:0000256" key="7">
    <source>
        <dbReference type="ARBA" id="ARBA00060680"/>
    </source>
</evidence>
<evidence type="ECO:0000256" key="4">
    <source>
        <dbReference type="ARBA" id="ARBA00052790"/>
    </source>
</evidence>
<comment type="pathway">
    <text evidence="6">Aromatic compound metabolism; 4-hydroxyphenylacetate degradation; pyruvate and succinate semialdehyde from 4-hydroxyphenylacetate: step 4/7.</text>
</comment>
<protein>
    <submittedName>
        <fullName evidence="9">5-carboxymethyl-2-hydroxymuconate Delta-isomerase</fullName>
    </submittedName>
</protein>
<dbReference type="PANTHER" id="PTHR42796">
    <property type="entry name" value="FUMARYLACETOACETATE HYDROLASE DOMAIN-CONTAINING PROTEIN 2A-RELATED"/>
    <property type="match status" value="1"/>
</dbReference>
<dbReference type="EMBL" id="CP006569">
    <property type="protein sequence ID" value="AHF77198.1"/>
    <property type="molecule type" value="Genomic_DNA"/>
</dbReference>
<dbReference type="Proteomes" id="UP000019028">
    <property type="component" value="Chromosome"/>
</dbReference>
<evidence type="ECO:0000256" key="1">
    <source>
        <dbReference type="ARBA" id="ARBA00010211"/>
    </source>
</evidence>
<dbReference type="SUPFAM" id="SSF56529">
    <property type="entry name" value="FAH"/>
    <property type="match status" value="1"/>
</dbReference>
<proteinExistence type="inferred from homology"/>
<dbReference type="GO" id="GO:0019752">
    <property type="term" value="P:carboxylic acid metabolic process"/>
    <property type="evidence" value="ECO:0007669"/>
    <property type="project" value="UniProtKB-ARBA"/>
</dbReference>
<comment type="catalytic activity">
    <reaction evidence="4">
        <text>(2E,4Z)-5-hydroxypenta-2,4-diene-1,2,5-tricarboxylate = (3E,5R)-5-carboxy-2-oxohept-3-enedioate</text>
        <dbReference type="Rhea" id="RHEA:18813"/>
        <dbReference type="ChEBI" id="CHEBI:47961"/>
        <dbReference type="ChEBI" id="CHEBI:87491"/>
        <dbReference type="EC" id="5.3.3.10"/>
    </reaction>
</comment>
<dbReference type="OrthoDB" id="9805307at2"/>
<organism evidence="9 10">
    <name type="scientific">Sodalis praecaptivus</name>
    <dbReference type="NCBI Taxonomy" id="1239307"/>
    <lineage>
        <taxon>Bacteria</taxon>
        <taxon>Pseudomonadati</taxon>
        <taxon>Pseudomonadota</taxon>
        <taxon>Gammaproteobacteria</taxon>
        <taxon>Enterobacterales</taxon>
        <taxon>Bruguierivoracaceae</taxon>
        <taxon>Sodalis</taxon>
    </lineage>
</organism>
<keyword evidence="9" id="KW-0413">Isomerase</keyword>
<dbReference type="HOGENOM" id="CLU_028458_3_4_6"/>
<comment type="similarity">
    <text evidence="1">Belongs to the FAH family.</text>
</comment>
<reference evidence="9 10" key="1">
    <citation type="journal article" date="2014" name="Genome Biol. Evol.">
        <title>Genome degeneration and adaptation in a nascent stage of symbiosis.</title>
        <authorList>
            <person name="Oakeson K.F."/>
            <person name="Gil R."/>
            <person name="Clayton A.L."/>
            <person name="Dunn D.M."/>
            <person name="von Niederhausern A.C."/>
            <person name="Hamil C."/>
            <person name="Aoyagi A."/>
            <person name="Duval B."/>
            <person name="Baca A."/>
            <person name="Silva F.J."/>
            <person name="Vallier A."/>
            <person name="Jackson D.G."/>
            <person name="Latorre A."/>
            <person name="Weiss R.B."/>
            <person name="Heddi A."/>
            <person name="Moya A."/>
            <person name="Dale C."/>
        </authorList>
    </citation>
    <scope>NUCLEOTIDE SEQUENCE [LARGE SCALE GENOMIC DNA]</scope>
    <source>
        <strain evidence="9 10">HS1</strain>
    </source>
</reference>
<comment type="catalytic activity">
    <reaction evidence="3">
        <text>(3E,5R)-5-carboxy-2-oxohept-3-enedioate + H(+) = (4Z)-2-oxohept-4-enedioate + CO2</text>
        <dbReference type="Rhea" id="RHEA:14397"/>
        <dbReference type="ChEBI" id="CHEBI:15378"/>
        <dbReference type="ChEBI" id="CHEBI:16526"/>
        <dbReference type="ChEBI" id="CHEBI:87491"/>
        <dbReference type="ChEBI" id="CHEBI:87507"/>
        <dbReference type="EC" id="4.1.1.68"/>
    </reaction>
</comment>
<evidence type="ECO:0000313" key="9">
    <source>
        <dbReference type="EMBL" id="AHF77198.1"/>
    </source>
</evidence>
<dbReference type="PATRIC" id="fig|1239307.3.peg.2379"/>
<gene>
    <name evidence="9" type="ORF">Sant_2151</name>
</gene>
<dbReference type="GO" id="GO:0008704">
    <property type="term" value="F:5-carboxymethyl-2-hydroxymuconate delta-isomerase activity"/>
    <property type="evidence" value="ECO:0007669"/>
    <property type="project" value="UniProtKB-EC"/>
</dbReference>
<keyword evidence="10" id="KW-1185">Reference proteome</keyword>
<name>W0HYH2_9GAMM</name>